<evidence type="ECO:0000313" key="1">
    <source>
        <dbReference type="EMBL" id="KAK6341537.1"/>
    </source>
</evidence>
<reference evidence="1 2" key="1">
    <citation type="submission" date="2019-10" db="EMBL/GenBank/DDBJ databases">
        <authorList>
            <person name="Palmer J.M."/>
        </authorList>
    </citation>
    <scope>NUCLEOTIDE SEQUENCE [LARGE SCALE GENOMIC DNA]</scope>
    <source>
        <strain evidence="1 2">TWF696</strain>
    </source>
</reference>
<comment type="caution">
    <text evidence="1">The sequence shown here is derived from an EMBL/GenBank/DDBJ whole genome shotgun (WGS) entry which is preliminary data.</text>
</comment>
<keyword evidence="2" id="KW-1185">Reference proteome</keyword>
<dbReference type="AlphaFoldDB" id="A0AAV9UHE3"/>
<evidence type="ECO:0000313" key="2">
    <source>
        <dbReference type="Proteomes" id="UP001375240"/>
    </source>
</evidence>
<accession>A0AAV9UHE3</accession>
<gene>
    <name evidence="1" type="ORF">TWF696_008609</name>
</gene>
<organism evidence="1 2">
    <name type="scientific">Orbilia brochopaga</name>
    <dbReference type="NCBI Taxonomy" id="3140254"/>
    <lineage>
        <taxon>Eukaryota</taxon>
        <taxon>Fungi</taxon>
        <taxon>Dikarya</taxon>
        <taxon>Ascomycota</taxon>
        <taxon>Pezizomycotina</taxon>
        <taxon>Orbiliomycetes</taxon>
        <taxon>Orbiliales</taxon>
        <taxon>Orbiliaceae</taxon>
        <taxon>Orbilia</taxon>
    </lineage>
</organism>
<dbReference type="EMBL" id="JAVHNQ010000007">
    <property type="protein sequence ID" value="KAK6341537.1"/>
    <property type="molecule type" value="Genomic_DNA"/>
</dbReference>
<dbReference type="Proteomes" id="UP001375240">
    <property type="component" value="Unassembled WGS sequence"/>
</dbReference>
<name>A0AAV9UHE3_9PEZI</name>
<protein>
    <submittedName>
        <fullName evidence="1">Uncharacterized protein</fullName>
    </submittedName>
</protein>
<proteinExistence type="predicted"/>
<sequence>MRSLRKILGNLTNDEFQMLYDAFCELIEEEPSLLTLDLSKNPIHNNIFCSQLTRRLAEDPIVIDGVGVWGKILVARLEMRQEVEWALYVVASWAFVWMKEHSKEQFVPDYAQ</sequence>